<dbReference type="SUPFAM" id="SSF54534">
    <property type="entry name" value="FKBP-like"/>
    <property type="match status" value="1"/>
</dbReference>
<comment type="similarity">
    <text evidence="3 10">Belongs to the FKBP-type PPIase family.</text>
</comment>
<feature type="domain" description="PPIase FKBP-type" evidence="11">
    <location>
        <begin position="7"/>
        <end position="115"/>
    </location>
</feature>
<name>A0A0C2HP33_9BACT</name>
<dbReference type="InterPro" id="IPR001179">
    <property type="entry name" value="PPIase_FKBP_dom"/>
</dbReference>
<evidence type="ECO:0000313" key="12">
    <source>
        <dbReference type="EMBL" id="KIH76640.1"/>
    </source>
</evidence>
<keyword evidence="5 9" id="KW-0697">Rotamase</keyword>
<dbReference type="GO" id="GO:0003755">
    <property type="term" value="F:peptidyl-prolyl cis-trans isomerase activity"/>
    <property type="evidence" value="ECO:0007669"/>
    <property type="project" value="UniProtKB-UniRule"/>
</dbReference>
<keyword evidence="6" id="KW-0143">Chaperone</keyword>
<dbReference type="EC" id="5.2.1.8" evidence="10"/>
<dbReference type="AlphaFoldDB" id="A0A0C2HP33"/>
<evidence type="ECO:0000256" key="7">
    <source>
        <dbReference type="ARBA" id="ARBA00023235"/>
    </source>
</evidence>
<keyword evidence="4" id="KW-0963">Cytoplasm</keyword>
<evidence type="ECO:0000256" key="8">
    <source>
        <dbReference type="ARBA" id="ARBA00037071"/>
    </source>
</evidence>
<dbReference type="RefSeq" id="WP_040099362.1">
    <property type="nucleotide sequence ID" value="NZ_JWJD01000003.1"/>
</dbReference>
<evidence type="ECO:0000256" key="1">
    <source>
        <dbReference type="ARBA" id="ARBA00000971"/>
    </source>
</evidence>
<comment type="catalytic activity">
    <reaction evidence="1 9 10">
        <text>[protein]-peptidylproline (omega=180) = [protein]-peptidylproline (omega=0)</text>
        <dbReference type="Rhea" id="RHEA:16237"/>
        <dbReference type="Rhea" id="RHEA-COMP:10747"/>
        <dbReference type="Rhea" id="RHEA-COMP:10748"/>
        <dbReference type="ChEBI" id="CHEBI:83833"/>
        <dbReference type="ChEBI" id="CHEBI:83834"/>
        <dbReference type="EC" id="5.2.1.8"/>
    </reaction>
</comment>
<comment type="function">
    <text evidence="8">Also involved in hydrogenase metallocenter assembly, probably by participating in the nickel insertion step. This function in hydrogenase biosynthesis requires chaperone activity and the presence of the metal-binding domain, but not PPIase activity.</text>
</comment>
<evidence type="ECO:0000256" key="10">
    <source>
        <dbReference type="RuleBase" id="RU003915"/>
    </source>
</evidence>
<reference evidence="12 13" key="1">
    <citation type="submission" date="2014-12" db="EMBL/GenBank/DDBJ databases">
        <title>Genomes of Geoalkalibacter ferrihydriticus and Geoalkalibacter subterraneus, two haloalkaliphilic metal-reducing members of the Geobacteraceae.</title>
        <authorList>
            <person name="Badalamenti J.P."/>
            <person name="Torres C.I."/>
            <person name="Krajmalnik-Brown R."/>
            <person name="Bond D.R."/>
        </authorList>
    </citation>
    <scope>NUCLEOTIDE SEQUENCE [LARGE SCALE GENOMIC DNA]</scope>
    <source>
        <strain evidence="12 13">DSM 17813</strain>
    </source>
</reference>
<evidence type="ECO:0000256" key="9">
    <source>
        <dbReference type="PROSITE-ProRule" id="PRU00277"/>
    </source>
</evidence>
<dbReference type="PROSITE" id="PS50059">
    <property type="entry name" value="FKBP_PPIASE"/>
    <property type="match status" value="1"/>
</dbReference>
<dbReference type="GO" id="GO:0005737">
    <property type="term" value="C:cytoplasm"/>
    <property type="evidence" value="ECO:0007669"/>
    <property type="project" value="UniProtKB-SubCell"/>
</dbReference>
<dbReference type="Pfam" id="PF00254">
    <property type="entry name" value="FKBP_C"/>
    <property type="match status" value="1"/>
</dbReference>
<evidence type="ECO:0000256" key="2">
    <source>
        <dbReference type="ARBA" id="ARBA00004496"/>
    </source>
</evidence>
<dbReference type="PANTHER" id="PTHR47861:SF3">
    <property type="entry name" value="FKBP-TYPE PEPTIDYL-PROLYL CIS-TRANS ISOMERASE SLYD"/>
    <property type="match status" value="1"/>
</dbReference>
<evidence type="ECO:0000256" key="6">
    <source>
        <dbReference type="ARBA" id="ARBA00023186"/>
    </source>
</evidence>
<evidence type="ECO:0000313" key="13">
    <source>
        <dbReference type="Proteomes" id="UP000035068"/>
    </source>
</evidence>
<dbReference type="EMBL" id="JWJD01000003">
    <property type="protein sequence ID" value="KIH76640.1"/>
    <property type="molecule type" value="Genomic_DNA"/>
</dbReference>
<evidence type="ECO:0000256" key="3">
    <source>
        <dbReference type="ARBA" id="ARBA00006577"/>
    </source>
</evidence>
<comment type="caution">
    <text evidence="12">The sequence shown here is derived from an EMBL/GenBank/DDBJ whole genome shotgun (WGS) entry which is preliminary data.</text>
</comment>
<keyword evidence="13" id="KW-1185">Reference proteome</keyword>
<proteinExistence type="inferred from homology"/>
<gene>
    <name evidence="12" type="ORF">GFER_10825</name>
</gene>
<dbReference type="InterPro" id="IPR046357">
    <property type="entry name" value="PPIase_dom_sf"/>
</dbReference>
<keyword evidence="7 9" id="KW-0413">Isomerase</keyword>
<organism evidence="12 13">
    <name type="scientific">Geoalkalibacter ferrihydriticus DSM 17813</name>
    <dbReference type="NCBI Taxonomy" id="1121915"/>
    <lineage>
        <taxon>Bacteria</taxon>
        <taxon>Pseudomonadati</taxon>
        <taxon>Thermodesulfobacteriota</taxon>
        <taxon>Desulfuromonadia</taxon>
        <taxon>Desulfuromonadales</taxon>
        <taxon>Geoalkalibacteraceae</taxon>
        <taxon>Geoalkalibacter</taxon>
    </lineage>
</organism>
<dbReference type="Gene3D" id="3.10.50.40">
    <property type="match status" value="1"/>
</dbReference>
<sequence>MTQVKTGDRVRLHFIGRLDDGTIFESSEDCNDDDCGCEGEHEGQGCGSTEDDCGCEAEPLEFTVGAGEVFPAIEQAIIGMSPGESRTVRLEAADAYGERSAEMVFEVPRSDLPPDMDPEEGEMLELAGDDDENEDEGFPVWVAAVSPDSITLDGNHPLAGNALNFEFELVEILPGN</sequence>
<evidence type="ECO:0000256" key="4">
    <source>
        <dbReference type="ARBA" id="ARBA00022490"/>
    </source>
</evidence>
<dbReference type="PANTHER" id="PTHR47861">
    <property type="entry name" value="FKBP-TYPE PEPTIDYL-PROLYL CIS-TRANS ISOMERASE SLYD"/>
    <property type="match status" value="1"/>
</dbReference>
<protein>
    <recommendedName>
        <fullName evidence="10">Peptidyl-prolyl cis-trans isomerase</fullName>
        <ecNumber evidence="10">5.2.1.8</ecNumber>
    </recommendedName>
</protein>
<dbReference type="GO" id="GO:0042026">
    <property type="term" value="P:protein refolding"/>
    <property type="evidence" value="ECO:0007669"/>
    <property type="project" value="UniProtKB-ARBA"/>
</dbReference>
<dbReference type="Proteomes" id="UP000035068">
    <property type="component" value="Unassembled WGS sequence"/>
</dbReference>
<evidence type="ECO:0000256" key="5">
    <source>
        <dbReference type="ARBA" id="ARBA00023110"/>
    </source>
</evidence>
<evidence type="ECO:0000259" key="11">
    <source>
        <dbReference type="PROSITE" id="PS50059"/>
    </source>
</evidence>
<comment type="subcellular location">
    <subcellularLocation>
        <location evidence="2">Cytoplasm</location>
    </subcellularLocation>
</comment>
<accession>A0A0C2HP33</accession>